<dbReference type="OrthoDB" id="67027at2759"/>
<feature type="domain" description="RNase III" evidence="2">
    <location>
        <begin position="128"/>
        <end position="308"/>
    </location>
</feature>
<dbReference type="RefSeq" id="XP_008868882.1">
    <property type="nucleotide sequence ID" value="XM_008870660.1"/>
</dbReference>
<accession>A0A024U8S2</accession>
<evidence type="ECO:0000259" key="2">
    <source>
        <dbReference type="PROSITE" id="PS50142"/>
    </source>
</evidence>
<evidence type="ECO:0000256" key="1">
    <source>
        <dbReference type="ARBA" id="ARBA00022801"/>
    </source>
</evidence>
<protein>
    <recommendedName>
        <fullName evidence="2">RNase III domain-containing protein</fullName>
    </recommendedName>
</protein>
<feature type="domain" description="RNase III" evidence="2">
    <location>
        <begin position="370"/>
        <end position="489"/>
    </location>
</feature>
<dbReference type="VEuPathDB" id="FungiDB:H310_05826"/>
<dbReference type="PANTHER" id="PTHR14950:SF37">
    <property type="entry name" value="ENDORIBONUCLEASE DICER"/>
    <property type="match status" value="1"/>
</dbReference>
<dbReference type="PANTHER" id="PTHR14950">
    <property type="entry name" value="DICER-RELATED"/>
    <property type="match status" value="1"/>
</dbReference>
<dbReference type="PROSITE" id="PS50142">
    <property type="entry name" value="RNASE_3_2"/>
    <property type="match status" value="2"/>
</dbReference>
<keyword evidence="1" id="KW-0378">Hydrolase</keyword>
<dbReference type="SUPFAM" id="SSF69065">
    <property type="entry name" value="RNase III domain-like"/>
    <property type="match status" value="2"/>
</dbReference>
<evidence type="ECO:0000313" key="3">
    <source>
        <dbReference type="EMBL" id="ETW02277.1"/>
    </source>
</evidence>
<gene>
    <name evidence="3" type="ORF">H310_05826</name>
</gene>
<dbReference type="InterPro" id="IPR036389">
    <property type="entry name" value="RNase_III_sf"/>
</dbReference>
<dbReference type="STRING" id="157072.A0A024U8S2"/>
<dbReference type="AlphaFoldDB" id="A0A024U8S2"/>
<dbReference type="EMBL" id="KI913961">
    <property type="protein sequence ID" value="ETW02277.1"/>
    <property type="molecule type" value="Genomic_DNA"/>
</dbReference>
<name>A0A024U8S2_9STRA</name>
<proteinExistence type="predicted"/>
<reference evidence="3" key="1">
    <citation type="submission" date="2013-12" db="EMBL/GenBank/DDBJ databases">
        <title>The Genome Sequence of Aphanomyces invadans NJM9701.</title>
        <authorList>
            <consortium name="The Broad Institute Genomics Platform"/>
            <person name="Russ C."/>
            <person name="Tyler B."/>
            <person name="van West P."/>
            <person name="Dieguez-Uribeondo J."/>
            <person name="Young S.K."/>
            <person name="Zeng Q."/>
            <person name="Gargeya S."/>
            <person name="Fitzgerald M."/>
            <person name="Abouelleil A."/>
            <person name="Alvarado L."/>
            <person name="Chapman S.B."/>
            <person name="Gainer-Dewar J."/>
            <person name="Goldberg J."/>
            <person name="Griggs A."/>
            <person name="Gujja S."/>
            <person name="Hansen M."/>
            <person name="Howarth C."/>
            <person name="Imamovic A."/>
            <person name="Ireland A."/>
            <person name="Larimer J."/>
            <person name="McCowan C."/>
            <person name="Murphy C."/>
            <person name="Pearson M."/>
            <person name="Poon T.W."/>
            <person name="Priest M."/>
            <person name="Roberts A."/>
            <person name="Saif S."/>
            <person name="Shea T."/>
            <person name="Sykes S."/>
            <person name="Wortman J."/>
            <person name="Nusbaum C."/>
            <person name="Birren B."/>
        </authorList>
    </citation>
    <scope>NUCLEOTIDE SEQUENCE [LARGE SCALE GENOMIC DNA]</scope>
    <source>
        <strain evidence="3">NJM9701</strain>
    </source>
</reference>
<organism evidence="3">
    <name type="scientific">Aphanomyces invadans</name>
    <dbReference type="NCBI Taxonomy" id="157072"/>
    <lineage>
        <taxon>Eukaryota</taxon>
        <taxon>Sar</taxon>
        <taxon>Stramenopiles</taxon>
        <taxon>Oomycota</taxon>
        <taxon>Saprolegniomycetes</taxon>
        <taxon>Saprolegniales</taxon>
        <taxon>Verrucalvaceae</taxon>
        <taxon>Aphanomyces</taxon>
    </lineage>
</organism>
<sequence>MDYMVASSKCTAEMFLAEYPPESLLHHVVAYEDGANHVGCFRVDIATSQPQLLHDGLGAKPLEGVTDPRRVKAWQEIGPLVSESPQVPSTMKVLHPNVSYLTGLKCDVLEIASALPLIFRFLRHCIQLDEFEARWQLEFDDKCLLRQAFTHVSSIDCGVQHANTLEGVVGRVQLGHTFRTNTLSPLNGPPKCTTAHTSPATPIQPNASSYSHYLCPYDRLKFLGDAVLTFVVSSNIFCQFPDVSEGHLHDLRTKIVTNDTVGDLAKTCQLDQLILTSFDLATVDEDVSNAVAADCVKAILGAIIYEQGWARGVVSARAFLKQLFVVYDAELADFMFLLSQDLAAKVQRELDGQHKSFQEHAEASQMRGRHKQFLATCPIRMDRPHLWLQMMTHKSLNGSAASGGKAKVGYRGDGNCGRLAFLGDSVLQVVASRDLMDMVPYHQEALLSTVRTSLLSKARLAEVGAAMNLLPVVADVFVASLGAMYLEQLSLQDVEHVLHARLFVLVPAVVADRDGLGPKQRFLHHVRQWPQQCRVTLLTSWTVAEASTCTQSRCQWTDTSFVVPTKDLAANSAATKAMRLFGV</sequence>
<dbReference type="CDD" id="cd00593">
    <property type="entry name" value="RIBOc"/>
    <property type="match status" value="2"/>
</dbReference>
<dbReference type="GO" id="GO:0004525">
    <property type="term" value="F:ribonuclease III activity"/>
    <property type="evidence" value="ECO:0007669"/>
    <property type="project" value="InterPro"/>
</dbReference>
<dbReference type="SMART" id="SM00535">
    <property type="entry name" value="RIBOc"/>
    <property type="match status" value="2"/>
</dbReference>
<dbReference type="GO" id="GO:0006396">
    <property type="term" value="P:RNA processing"/>
    <property type="evidence" value="ECO:0007669"/>
    <property type="project" value="InterPro"/>
</dbReference>
<dbReference type="GeneID" id="20082876"/>
<dbReference type="eggNOG" id="KOG1817">
    <property type="taxonomic scope" value="Eukaryota"/>
</dbReference>
<dbReference type="Pfam" id="PF00636">
    <property type="entry name" value="Ribonuclease_3"/>
    <property type="match status" value="2"/>
</dbReference>
<dbReference type="Gene3D" id="1.10.1520.10">
    <property type="entry name" value="Ribonuclease III domain"/>
    <property type="match status" value="2"/>
</dbReference>
<dbReference type="InterPro" id="IPR000999">
    <property type="entry name" value="RNase_III_dom"/>
</dbReference>